<gene>
    <name evidence="1" type="ORF">GGD46_004677</name>
</gene>
<comment type="caution">
    <text evidence="1">The sequence shown here is derived from an EMBL/GenBank/DDBJ whole genome shotgun (WGS) entry which is preliminary data.</text>
</comment>
<evidence type="ECO:0000313" key="2">
    <source>
        <dbReference type="Proteomes" id="UP000565576"/>
    </source>
</evidence>
<dbReference type="EMBL" id="JACHBG010000013">
    <property type="protein sequence ID" value="MBB6487375.1"/>
    <property type="molecule type" value="Genomic_DNA"/>
</dbReference>
<evidence type="ECO:0000313" key="1">
    <source>
        <dbReference type="EMBL" id="MBB6487375.1"/>
    </source>
</evidence>
<name>A0A7X0MFQ9_9HYPH</name>
<accession>A0A7X0MFQ9</accession>
<sequence>MKKALAERDFNSIALAGETHCSICCATVSETDEALDVKIGFTKAGIGADFDFLNCVRSPKVSCNGEMATQSSPISLQVPGAEREAASMNIAQYPAARDGQY</sequence>
<dbReference type="AlphaFoldDB" id="A0A7X0MFQ9"/>
<dbReference type="Proteomes" id="UP000565576">
    <property type="component" value="Unassembled WGS sequence"/>
</dbReference>
<reference evidence="1 2" key="1">
    <citation type="submission" date="2020-08" db="EMBL/GenBank/DDBJ databases">
        <title>Genomic Encyclopedia of Type Strains, Phase IV (KMG-V): Genome sequencing to study the core and pangenomes of soil and plant-associated prokaryotes.</title>
        <authorList>
            <person name="Whitman W."/>
        </authorList>
    </citation>
    <scope>NUCLEOTIDE SEQUENCE [LARGE SCALE GENOMIC DNA]</scope>
    <source>
        <strain evidence="1 2">SEMIA 4060</strain>
    </source>
</reference>
<organism evidence="1 2">
    <name type="scientific">Rhizobium lusitanum</name>
    <dbReference type="NCBI Taxonomy" id="293958"/>
    <lineage>
        <taxon>Bacteria</taxon>
        <taxon>Pseudomonadati</taxon>
        <taxon>Pseudomonadota</taxon>
        <taxon>Alphaproteobacteria</taxon>
        <taxon>Hyphomicrobiales</taxon>
        <taxon>Rhizobiaceae</taxon>
        <taxon>Rhizobium/Agrobacterium group</taxon>
        <taxon>Rhizobium</taxon>
    </lineage>
</organism>
<dbReference type="RefSeq" id="WP_184708199.1">
    <property type="nucleotide sequence ID" value="NZ_JACHBG010000013.1"/>
</dbReference>
<proteinExistence type="predicted"/>
<protein>
    <submittedName>
        <fullName evidence="1">Uncharacterized protein</fullName>
    </submittedName>
</protein>